<name>A0A1T4W863_9FIRM</name>
<dbReference type="EMBL" id="FUXZ01000034">
    <property type="protein sequence ID" value="SKA73456.1"/>
    <property type="molecule type" value="Genomic_DNA"/>
</dbReference>
<gene>
    <name evidence="2" type="ORF">SAMN02745111_02463</name>
</gene>
<feature type="domain" description="DpnD/PcfM-like C-terminal" evidence="1">
    <location>
        <begin position="5"/>
        <end position="43"/>
    </location>
</feature>
<reference evidence="2 3" key="1">
    <citation type="submission" date="2017-02" db="EMBL/GenBank/DDBJ databases">
        <authorList>
            <person name="Peterson S.W."/>
        </authorList>
    </citation>
    <scope>NUCLEOTIDE SEQUENCE [LARGE SCALE GENOMIC DNA]</scope>
    <source>
        <strain evidence="2 3">ATCC 35992</strain>
    </source>
</reference>
<dbReference type="RefSeq" id="WP_078767253.1">
    <property type="nucleotide sequence ID" value="NZ_FUXZ01000034.1"/>
</dbReference>
<dbReference type="STRING" id="39495.SAMN02745111_02463"/>
<dbReference type="Pfam" id="PF14207">
    <property type="entry name" value="DpnD-PcfM"/>
    <property type="match status" value="1"/>
</dbReference>
<accession>A0A1T4W863</accession>
<organism evidence="2 3">
    <name type="scientific">Eubacterium uniforme</name>
    <dbReference type="NCBI Taxonomy" id="39495"/>
    <lineage>
        <taxon>Bacteria</taxon>
        <taxon>Bacillati</taxon>
        <taxon>Bacillota</taxon>
        <taxon>Clostridia</taxon>
        <taxon>Eubacteriales</taxon>
        <taxon>Eubacteriaceae</taxon>
        <taxon>Eubacterium</taxon>
    </lineage>
</organism>
<dbReference type="InterPro" id="IPR025575">
    <property type="entry name" value="DpnD/PcfM_C"/>
</dbReference>
<protein>
    <submittedName>
        <fullName evidence="2">DpnD/PcfM-like protein</fullName>
    </submittedName>
</protein>
<evidence type="ECO:0000313" key="2">
    <source>
        <dbReference type="EMBL" id="SKA73456.1"/>
    </source>
</evidence>
<evidence type="ECO:0000259" key="1">
    <source>
        <dbReference type="Pfam" id="PF14207"/>
    </source>
</evidence>
<dbReference type="Proteomes" id="UP000190814">
    <property type="component" value="Unassembled WGS sequence"/>
</dbReference>
<evidence type="ECO:0000313" key="3">
    <source>
        <dbReference type="Proteomes" id="UP000190814"/>
    </source>
</evidence>
<dbReference type="AlphaFoldDB" id="A0A1T4W863"/>
<sequence>MSSIYQVEIKQTLSRIVTIEAESIKDAIDIVDEQYERDEIVLSRKTIGVKEEVKIIGRISEKN</sequence>
<proteinExistence type="predicted"/>
<keyword evidence="3" id="KW-1185">Reference proteome</keyword>